<dbReference type="Proteomes" id="UP000658258">
    <property type="component" value="Unassembled WGS sequence"/>
</dbReference>
<dbReference type="NCBIfam" id="NF009150">
    <property type="entry name" value="PRK12497.1-3"/>
    <property type="match status" value="1"/>
</dbReference>
<dbReference type="PANTHER" id="PTHR34039:SF1">
    <property type="entry name" value="UPF0102 PROTEIN YRAN"/>
    <property type="match status" value="1"/>
</dbReference>
<dbReference type="RefSeq" id="WP_189628960.1">
    <property type="nucleotide sequence ID" value="NZ_BNAG01000001.1"/>
</dbReference>
<evidence type="ECO:0000313" key="4">
    <source>
        <dbReference type="Proteomes" id="UP000658258"/>
    </source>
</evidence>
<dbReference type="HAMAP" id="MF_00048">
    <property type="entry name" value="UPF0102"/>
    <property type="match status" value="1"/>
</dbReference>
<dbReference type="SUPFAM" id="SSF52980">
    <property type="entry name" value="Restriction endonuclease-like"/>
    <property type="match status" value="1"/>
</dbReference>
<comment type="caution">
    <text evidence="3">The sequence shown here is derived from an EMBL/GenBank/DDBJ whole genome shotgun (WGS) entry which is preliminary data.</text>
</comment>
<dbReference type="InterPro" id="IPR011335">
    <property type="entry name" value="Restrct_endonuc-II-like"/>
</dbReference>
<evidence type="ECO:0000313" key="3">
    <source>
        <dbReference type="EMBL" id="GHE56106.1"/>
    </source>
</evidence>
<dbReference type="Gene3D" id="3.40.1350.10">
    <property type="match status" value="1"/>
</dbReference>
<protein>
    <recommendedName>
        <fullName evidence="2">UPF0102 protein GCM10011340_08740</fullName>
    </recommendedName>
</protein>
<proteinExistence type="inferred from homology"/>
<evidence type="ECO:0000256" key="1">
    <source>
        <dbReference type="ARBA" id="ARBA00006738"/>
    </source>
</evidence>
<dbReference type="InterPro" id="IPR003509">
    <property type="entry name" value="UPF0102_YraN-like"/>
</dbReference>
<reference evidence="4" key="1">
    <citation type="journal article" date="2019" name="Int. J. Syst. Evol. Microbiol.">
        <title>The Global Catalogue of Microorganisms (GCM) 10K type strain sequencing project: providing services to taxonomists for standard genome sequencing and annotation.</title>
        <authorList>
            <consortium name="The Broad Institute Genomics Platform"/>
            <consortium name="The Broad Institute Genome Sequencing Center for Infectious Disease"/>
            <person name="Wu L."/>
            <person name="Ma J."/>
        </authorList>
    </citation>
    <scope>NUCLEOTIDE SEQUENCE [LARGE SCALE GENOMIC DNA]</scope>
    <source>
        <strain evidence="4">CGMCC 1.15111</strain>
    </source>
</reference>
<gene>
    <name evidence="3" type="ORF">GCM10011340_08740</name>
</gene>
<sequence length="114" mass="13337">MQTFGKKGEDLACSFLQSHGYEIVVRNFRHKKSEIDVICRKDNLLVFVEVKTRRSVEFGFPEEFVSQNQQKAIIRAAENYVIEHAWKGDIRFDIVAVLINKETTDIEHLKDAFY</sequence>
<dbReference type="PANTHER" id="PTHR34039">
    <property type="entry name" value="UPF0102 PROTEIN YRAN"/>
    <property type="match status" value="1"/>
</dbReference>
<dbReference type="EMBL" id="BNAG01000001">
    <property type="protein sequence ID" value="GHE56106.1"/>
    <property type="molecule type" value="Genomic_DNA"/>
</dbReference>
<accession>A0ABQ3I701</accession>
<dbReference type="InterPro" id="IPR011856">
    <property type="entry name" value="tRNA_endonuc-like_dom_sf"/>
</dbReference>
<comment type="similarity">
    <text evidence="1 2">Belongs to the UPF0102 family.</text>
</comment>
<organism evidence="3 4">
    <name type="scientific">Roseivirga thermotolerans</name>
    <dbReference type="NCBI Taxonomy" id="1758176"/>
    <lineage>
        <taxon>Bacteria</taxon>
        <taxon>Pseudomonadati</taxon>
        <taxon>Bacteroidota</taxon>
        <taxon>Cytophagia</taxon>
        <taxon>Cytophagales</taxon>
        <taxon>Roseivirgaceae</taxon>
        <taxon>Roseivirga</taxon>
    </lineage>
</organism>
<name>A0ABQ3I701_9BACT</name>
<dbReference type="CDD" id="cd20736">
    <property type="entry name" value="PoNe_Nuclease"/>
    <property type="match status" value="1"/>
</dbReference>
<keyword evidence="4" id="KW-1185">Reference proteome</keyword>
<dbReference type="NCBIfam" id="NF009154">
    <property type="entry name" value="PRK12497.3-3"/>
    <property type="match status" value="1"/>
</dbReference>
<evidence type="ECO:0000256" key="2">
    <source>
        <dbReference type="HAMAP-Rule" id="MF_00048"/>
    </source>
</evidence>
<dbReference type="Pfam" id="PF02021">
    <property type="entry name" value="UPF0102"/>
    <property type="match status" value="1"/>
</dbReference>